<dbReference type="RefSeq" id="WP_094038481.1">
    <property type="nucleotide sequence ID" value="NZ_CP012621.1"/>
</dbReference>
<dbReference type="GO" id="GO:0019563">
    <property type="term" value="P:glycerol catabolic process"/>
    <property type="evidence" value="ECO:0007669"/>
    <property type="project" value="TreeGrafter"/>
</dbReference>
<dbReference type="KEGG" id="zdf:AN401_08040"/>
<dbReference type="InterPro" id="IPR036117">
    <property type="entry name" value="DhaL_dom_sf"/>
</dbReference>
<dbReference type="Gene3D" id="1.25.40.340">
    <property type="match status" value="1"/>
</dbReference>
<dbReference type="InterPro" id="IPR012737">
    <property type="entry name" value="DhaK_L_YcgS"/>
</dbReference>
<dbReference type="InterPro" id="IPR050861">
    <property type="entry name" value="Dihydroxyacetone_Kinase"/>
</dbReference>
<dbReference type="SMART" id="SM01120">
    <property type="entry name" value="Dak2"/>
    <property type="match status" value="1"/>
</dbReference>
<keyword evidence="1" id="KW-0808">Transferase</keyword>
<dbReference type="PANTHER" id="PTHR28629">
    <property type="entry name" value="TRIOKINASE/FMN CYCLASE"/>
    <property type="match status" value="1"/>
</dbReference>
<protein>
    <submittedName>
        <fullName evidence="1">Dihydroxyacetone kinase</fullName>
    </submittedName>
</protein>
<dbReference type="AlphaFoldDB" id="A0A231N219"/>
<dbReference type="Proteomes" id="UP000217763">
    <property type="component" value="Chromosome"/>
</dbReference>
<dbReference type="PROSITE" id="PS51480">
    <property type="entry name" value="DHAL"/>
    <property type="match status" value="1"/>
</dbReference>
<reference evidence="2" key="1">
    <citation type="submission" date="2015-09" db="EMBL/GenBank/DDBJ databases">
        <authorList>
            <person name="Shao Z."/>
            <person name="Wang L."/>
        </authorList>
    </citation>
    <scope>NUCLEOTIDE SEQUENCE [LARGE SCALE GENOMIC DNA]</scope>
    <source>
        <strain evidence="2">F13-1</strain>
    </source>
</reference>
<keyword evidence="1" id="KW-0418">Kinase</keyword>
<keyword evidence="2" id="KW-1185">Reference proteome</keyword>
<dbReference type="GO" id="GO:0005829">
    <property type="term" value="C:cytosol"/>
    <property type="evidence" value="ECO:0007669"/>
    <property type="project" value="TreeGrafter"/>
</dbReference>
<organism evidence="1 2">
    <name type="scientific">Zobellella denitrificans</name>
    <dbReference type="NCBI Taxonomy" id="347534"/>
    <lineage>
        <taxon>Bacteria</taxon>
        <taxon>Pseudomonadati</taxon>
        <taxon>Pseudomonadota</taxon>
        <taxon>Gammaproteobacteria</taxon>
        <taxon>Aeromonadales</taxon>
        <taxon>Aeromonadaceae</taxon>
        <taxon>Zobellella</taxon>
    </lineage>
</organism>
<sequence length="214" mass="22234">MSTFNNLHGKQCVLEICDKIIDNKAYLSEVDGLIGDGDHGINMAKGFNLCKNDLQALDTVTLDQSFSILANILMGSIGGSMGPLYGSIFFGMASAIEGRDSIDAEQFDTMLREGLASVQEISSAQVGDKCLMDALVPAVDAFSAAVAAGDGFADCLAKMAAAAQAGSESTKDLVARIGRASRLGERSRGVLDAGSVSCAMILGTLAEAVARRLD</sequence>
<name>A0A231N219_9GAMM</name>
<evidence type="ECO:0000313" key="2">
    <source>
        <dbReference type="Proteomes" id="UP000217763"/>
    </source>
</evidence>
<dbReference type="PANTHER" id="PTHR28629:SF4">
    <property type="entry name" value="TRIOKINASE_FMN CYCLASE"/>
    <property type="match status" value="1"/>
</dbReference>
<dbReference type="InterPro" id="IPR004007">
    <property type="entry name" value="DhaL_dom"/>
</dbReference>
<dbReference type="SUPFAM" id="SSF101473">
    <property type="entry name" value="DhaL-like"/>
    <property type="match status" value="1"/>
</dbReference>
<dbReference type="Pfam" id="PF02734">
    <property type="entry name" value="Dak2"/>
    <property type="match status" value="1"/>
</dbReference>
<dbReference type="OrthoDB" id="9800291at2"/>
<accession>A0A231N219</accession>
<gene>
    <name evidence="1" type="ORF">AN401_08040</name>
</gene>
<dbReference type="FunFam" id="1.25.40.340:FF:000002">
    <property type="entry name" value="Dihydroxyacetone kinase, L subunit"/>
    <property type="match status" value="1"/>
</dbReference>
<dbReference type="NCBIfam" id="TIGR02365">
    <property type="entry name" value="dha_L_ycgS"/>
    <property type="match status" value="1"/>
</dbReference>
<dbReference type="EMBL" id="CP012621">
    <property type="protein sequence ID" value="ATG73815.1"/>
    <property type="molecule type" value="Genomic_DNA"/>
</dbReference>
<evidence type="ECO:0000313" key="1">
    <source>
        <dbReference type="EMBL" id="ATG73815.1"/>
    </source>
</evidence>
<proteinExistence type="predicted"/>
<dbReference type="GO" id="GO:0004371">
    <property type="term" value="F:glycerone kinase activity"/>
    <property type="evidence" value="ECO:0007669"/>
    <property type="project" value="InterPro"/>
</dbReference>